<dbReference type="InterPro" id="IPR008767">
    <property type="entry name" value="Phage_SPP1_head-tail_adaptor"/>
</dbReference>
<reference evidence="1" key="1">
    <citation type="journal article" date="2014" name="Int. J. Syst. Evol. Microbiol.">
        <title>Complete genome sequence of Corynebacterium casei LMG S-19264T (=DSM 44701T), isolated from a smear-ripened cheese.</title>
        <authorList>
            <consortium name="US DOE Joint Genome Institute (JGI-PGF)"/>
            <person name="Walter F."/>
            <person name="Albersmeier A."/>
            <person name="Kalinowski J."/>
            <person name="Ruckert C."/>
        </authorList>
    </citation>
    <scope>NUCLEOTIDE SEQUENCE</scope>
    <source>
        <strain evidence="1">CGMCC 1.15330</strain>
    </source>
</reference>
<dbReference type="Proteomes" id="UP000623067">
    <property type="component" value="Unassembled WGS sequence"/>
</dbReference>
<evidence type="ECO:0008006" key="3">
    <source>
        <dbReference type="Google" id="ProtNLM"/>
    </source>
</evidence>
<dbReference type="Pfam" id="PF05521">
    <property type="entry name" value="Phage_HCP"/>
    <property type="match status" value="1"/>
</dbReference>
<organism evidence="1 2">
    <name type="scientific">Sphingomonas metalli</name>
    <dbReference type="NCBI Taxonomy" id="1779358"/>
    <lineage>
        <taxon>Bacteria</taxon>
        <taxon>Pseudomonadati</taxon>
        <taxon>Pseudomonadota</taxon>
        <taxon>Alphaproteobacteria</taxon>
        <taxon>Sphingomonadales</taxon>
        <taxon>Sphingomonadaceae</taxon>
        <taxon>Sphingomonas</taxon>
    </lineage>
</organism>
<accession>A0A916SXG9</accession>
<gene>
    <name evidence="1" type="ORF">GCM10011380_08820</name>
</gene>
<dbReference type="Gene3D" id="2.40.10.270">
    <property type="entry name" value="Bacteriophage SPP1 head-tail adaptor protein"/>
    <property type="match status" value="1"/>
</dbReference>
<evidence type="ECO:0000313" key="1">
    <source>
        <dbReference type="EMBL" id="GGB21481.1"/>
    </source>
</evidence>
<dbReference type="AlphaFoldDB" id="A0A916SXG9"/>
<dbReference type="InterPro" id="IPR038666">
    <property type="entry name" value="SSP1_head-tail_sf"/>
</dbReference>
<name>A0A916SXG9_9SPHN</name>
<evidence type="ECO:0000313" key="2">
    <source>
        <dbReference type="Proteomes" id="UP000623067"/>
    </source>
</evidence>
<reference evidence="1" key="2">
    <citation type="submission" date="2020-09" db="EMBL/GenBank/DDBJ databases">
        <authorList>
            <person name="Sun Q."/>
            <person name="Zhou Y."/>
        </authorList>
    </citation>
    <scope>NUCLEOTIDE SEQUENCE</scope>
    <source>
        <strain evidence="1">CGMCC 1.15330</strain>
    </source>
</reference>
<dbReference type="EMBL" id="BMIH01000001">
    <property type="protein sequence ID" value="GGB21481.1"/>
    <property type="molecule type" value="Genomic_DNA"/>
</dbReference>
<comment type="caution">
    <text evidence="1">The sequence shown here is derived from an EMBL/GenBank/DDBJ whole genome shotgun (WGS) entry which is preliminary data.</text>
</comment>
<proteinExistence type="predicted"/>
<keyword evidence="2" id="KW-1185">Reference proteome</keyword>
<sequence length="113" mass="12626">MIPRGRLKTRLTIERPVADSSFDGAGATSWIAVRKVYAEVLDILPSRGEQQRDGYSSSAWRARVRMDYRADITPDMRFVGRSRVMQIISGPARVEHLNAAEFIVEEFTPAGGS</sequence>
<protein>
    <recommendedName>
        <fullName evidence="3">Head-tail adaptor protein</fullName>
    </recommendedName>
</protein>